<organism evidence="1 2">
    <name type="scientific">Coccomyxa viridis</name>
    <dbReference type="NCBI Taxonomy" id="1274662"/>
    <lineage>
        <taxon>Eukaryota</taxon>
        <taxon>Viridiplantae</taxon>
        <taxon>Chlorophyta</taxon>
        <taxon>core chlorophytes</taxon>
        <taxon>Trebouxiophyceae</taxon>
        <taxon>Trebouxiophyceae incertae sedis</taxon>
        <taxon>Coccomyxaceae</taxon>
        <taxon>Coccomyxa</taxon>
    </lineage>
</organism>
<name>A0ABP1G7F8_9CHLO</name>
<evidence type="ECO:0000313" key="2">
    <source>
        <dbReference type="Proteomes" id="UP001497392"/>
    </source>
</evidence>
<accession>A0ABP1G7F8</accession>
<gene>
    <name evidence="1" type="primary">g10198</name>
    <name evidence="1" type="ORF">VP750_LOCUS9173</name>
</gene>
<dbReference type="Proteomes" id="UP001497392">
    <property type="component" value="Unassembled WGS sequence"/>
</dbReference>
<proteinExistence type="predicted"/>
<keyword evidence="2" id="KW-1185">Reference proteome</keyword>
<comment type="caution">
    <text evidence="1">The sequence shown here is derived from an EMBL/GenBank/DDBJ whole genome shotgun (WGS) entry which is preliminary data.</text>
</comment>
<dbReference type="EMBL" id="CAXHTA020000017">
    <property type="protein sequence ID" value="CAL5227267.1"/>
    <property type="molecule type" value="Genomic_DNA"/>
</dbReference>
<evidence type="ECO:0000313" key="1">
    <source>
        <dbReference type="EMBL" id="CAL5227267.1"/>
    </source>
</evidence>
<protein>
    <submittedName>
        <fullName evidence="1">G10198 protein</fullName>
    </submittedName>
</protein>
<sequence length="242" mass="26615">MLLGNSKPLPFWARARHQATRGNCTTDLTALCGHGRTNTARFYTHVLLGGRARWRDCFLDQAASRLAFGQAEAALPEIWSSTGGRILLKAQKEDLSACPCAVYNTQQGELLACCTKLQAALVLFLPCKEGALMRIVHERFATLRPPNGKSTTLWMDQEHIGLSHQDLVPVEMDRDDSLGWPTAGRLPSTLRRHTLIAPAFSGVPRVRGSMLLELEKLLALLSPSWLLHVGICGKSYATTGQE</sequence>
<reference evidence="1 2" key="1">
    <citation type="submission" date="2024-06" db="EMBL/GenBank/DDBJ databases">
        <authorList>
            <person name="Kraege A."/>
            <person name="Thomma B."/>
        </authorList>
    </citation>
    <scope>NUCLEOTIDE SEQUENCE [LARGE SCALE GENOMIC DNA]</scope>
</reference>